<dbReference type="AlphaFoldDB" id="A0A382HQP1"/>
<evidence type="ECO:0008006" key="4">
    <source>
        <dbReference type="Google" id="ProtNLM"/>
    </source>
</evidence>
<dbReference type="EMBL" id="UINC01062381">
    <property type="protein sequence ID" value="SVB88953.1"/>
    <property type="molecule type" value="Genomic_DNA"/>
</dbReference>
<protein>
    <recommendedName>
        <fullName evidence="4">Aspartate aminotransferase family protein</fullName>
    </recommendedName>
</protein>
<proteinExistence type="inferred from homology"/>
<keyword evidence="2" id="KW-0663">Pyridoxal phosphate</keyword>
<dbReference type="Gene3D" id="3.40.640.10">
    <property type="entry name" value="Type I PLP-dependent aspartate aminotransferase-like (Major domain)"/>
    <property type="match status" value="1"/>
</dbReference>
<dbReference type="PANTHER" id="PTHR43094">
    <property type="entry name" value="AMINOTRANSFERASE"/>
    <property type="match status" value="1"/>
</dbReference>
<gene>
    <name evidence="3" type="ORF">METZ01_LOCUS241807</name>
</gene>
<name>A0A382HQP1_9ZZZZ</name>
<evidence type="ECO:0000256" key="1">
    <source>
        <dbReference type="ARBA" id="ARBA00008954"/>
    </source>
</evidence>
<accession>A0A382HQP1</accession>
<dbReference type="Gene3D" id="3.90.1150.10">
    <property type="entry name" value="Aspartate Aminotransferase, domain 1"/>
    <property type="match status" value="1"/>
</dbReference>
<dbReference type="InterPro" id="IPR015424">
    <property type="entry name" value="PyrdxlP-dep_Trfase"/>
</dbReference>
<organism evidence="3">
    <name type="scientific">marine metagenome</name>
    <dbReference type="NCBI Taxonomy" id="408172"/>
    <lineage>
        <taxon>unclassified sequences</taxon>
        <taxon>metagenomes</taxon>
        <taxon>ecological metagenomes</taxon>
    </lineage>
</organism>
<dbReference type="Pfam" id="PF00202">
    <property type="entry name" value="Aminotran_3"/>
    <property type="match status" value="1"/>
</dbReference>
<evidence type="ECO:0000256" key="2">
    <source>
        <dbReference type="ARBA" id="ARBA00022898"/>
    </source>
</evidence>
<evidence type="ECO:0000313" key="3">
    <source>
        <dbReference type="EMBL" id="SVB88953.1"/>
    </source>
</evidence>
<dbReference type="PANTHER" id="PTHR43094:SF1">
    <property type="entry name" value="AMINOTRANSFERASE CLASS-III"/>
    <property type="match status" value="1"/>
</dbReference>
<dbReference type="InterPro" id="IPR005814">
    <property type="entry name" value="Aminotrans_3"/>
</dbReference>
<reference evidence="3" key="1">
    <citation type="submission" date="2018-05" db="EMBL/GenBank/DDBJ databases">
        <authorList>
            <person name="Lanie J.A."/>
            <person name="Ng W.-L."/>
            <person name="Kazmierczak K.M."/>
            <person name="Andrzejewski T.M."/>
            <person name="Davidsen T.M."/>
            <person name="Wayne K.J."/>
            <person name="Tettelin H."/>
            <person name="Glass J.I."/>
            <person name="Rusch D."/>
            <person name="Podicherti R."/>
            <person name="Tsui H.-C.T."/>
            <person name="Winkler M.E."/>
        </authorList>
    </citation>
    <scope>NUCLEOTIDE SEQUENCE</scope>
</reference>
<dbReference type="InterPro" id="IPR015421">
    <property type="entry name" value="PyrdxlP-dep_Trfase_major"/>
</dbReference>
<dbReference type="GO" id="GO:0030170">
    <property type="term" value="F:pyridoxal phosphate binding"/>
    <property type="evidence" value="ECO:0007669"/>
    <property type="project" value="InterPro"/>
</dbReference>
<dbReference type="GO" id="GO:0005829">
    <property type="term" value="C:cytosol"/>
    <property type="evidence" value="ECO:0007669"/>
    <property type="project" value="TreeGrafter"/>
</dbReference>
<feature type="non-terminal residue" evidence="3">
    <location>
        <position position="229"/>
    </location>
</feature>
<comment type="similarity">
    <text evidence="1">Belongs to the class-III pyridoxal-phosphate-dependent aminotransferase family.</text>
</comment>
<sequence>MQDFSQLQQRHVMQSWSTQENYKPIPVQSTEGCWIHTTDGRKIFDLRSAHECINLGFRHPKVLQTMREQMEKVVYLTDDFSTEPTAKLAQKLAEISPGSINKRVWFAQSGAAAVEGAIKGARLYKYNQIMKGGFIPETENHSYPYPYKIISRYRSWHGATTAAASVSGDPRRWFQEPFVMPGVVFGPDSYCYRCSLGLDRNDCGIACANYIDQIIEFEGGSDKVAAMIV</sequence>
<dbReference type="GO" id="GO:0008483">
    <property type="term" value="F:transaminase activity"/>
    <property type="evidence" value="ECO:0007669"/>
    <property type="project" value="InterPro"/>
</dbReference>
<dbReference type="SUPFAM" id="SSF53383">
    <property type="entry name" value="PLP-dependent transferases"/>
    <property type="match status" value="1"/>
</dbReference>
<dbReference type="InterPro" id="IPR015422">
    <property type="entry name" value="PyrdxlP-dep_Trfase_small"/>
</dbReference>